<dbReference type="EMBL" id="JBEFKJ010000024">
    <property type="protein sequence ID" value="KAL2039600.1"/>
    <property type="molecule type" value="Genomic_DNA"/>
</dbReference>
<dbReference type="Proteomes" id="UP001590950">
    <property type="component" value="Unassembled WGS sequence"/>
</dbReference>
<evidence type="ECO:0000256" key="6">
    <source>
        <dbReference type="ARBA" id="ARBA00022679"/>
    </source>
</evidence>
<dbReference type="InterPro" id="IPR006070">
    <property type="entry name" value="Sua5-like_dom"/>
</dbReference>
<sequence length="474" mass="50848">MLNSWKYFAATMAGAHKVTLHTQHGTQILQADASAIGRFVFDGPEQSFLGDWHIELSKDSPDAANLQEAASRLRDTDIPVAFPTETVYGLGADATRSAAVRGIYSAKGRPSDNPLIIHISSLSNLRRLLAPKTPSVSGLETPPDPVPPIYYPLISRFWPGPLTILLPLPTPSPLAAEVTASLPTVAVRMPSSTLALALIHLANVPIAAPSANASSKPSPTTAAHVLHDLSGRIDLILDGGPCGVGVESTVVDGLVNPPVILRPGGVSIDMLRSCPGWENVQVEYKDGAETRTPRAPGMKYKHYSPNARVLLFRGQMDAECAKRYLGKGTRIGVLTTKTWQKEPLQSVSRIPGEPSTSTVNSHVINGYRRAHEARECRGSEPAIAEIMPSLMPVPIPSAQYSRIELSDQDIYEVWTVGLGQSTAGIARGLFSALRELDQKGVDIIFVEGIDDNEGHAAAAIMNRLRKAAEAEIVL</sequence>
<dbReference type="InterPro" id="IPR017945">
    <property type="entry name" value="DHBP_synth_RibB-like_a/b_dom"/>
</dbReference>
<dbReference type="Gene3D" id="3.40.50.11030">
    <property type="entry name" value="Threonylcarbamoyl-AMP synthase, C-terminal domain"/>
    <property type="match status" value="1"/>
</dbReference>
<dbReference type="Pfam" id="PF01300">
    <property type="entry name" value="Sua5_yciO_yrdC"/>
    <property type="match status" value="1"/>
</dbReference>
<evidence type="ECO:0000256" key="4">
    <source>
        <dbReference type="ARBA" id="ARBA00015492"/>
    </source>
</evidence>
<protein>
    <recommendedName>
        <fullName evidence="4">Threonylcarbamoyl-AMP synthase</fullName>
        <ecNumber evidence="3">2.7.7.87</ecNumber>
    </recommendedName>
    <alternativeName>
        <fullName evidence="11">L-threonylcarbamoyladenylate synthase</fullName>
    </alternativeName>
</protein>
<dbReference type="InterPro" id="IPR038385">
    <property type="entry name" value="Sua5/YwlC_C"/>
</dbReference>
<comment type="similarity">
    <text evidence="2">Belongs to the SUA5 family.</text>
</comment>
<dbReference type="NCBIfam" id="TIGR00057">
    <property type="entry name" value="L-threonylcarbamoyladenylate synthase"/>
    <property type="match status" value="1"/>
</dbReference>
<evidence type="ECO:0000256" key="8">
    <source>
        <dbReference type="ARBA" id="ARBA00022695"/>
    </source>
</evidence>
<dbReference type="Pfam" id="PF03481">
    <property type="entry name" value="Sua5_C"/>
    <property type="match status" value="1"/>
</dbReference>
<gene>
    <name evidence="14" type="ORF">N7G274_007459</name>
</gene>
<dbReference type="PROSITE" id="PS51163">
    <property type="entry name" value="YRDC"/>
    <property type="match status" value="1"/>
</dbReference>
<evidence type="ECO:0000256" key="12">
    <source>
        <dbReference type="ARBA" id="ARBA00048366"/>
    </source>
</evidence>
<dbReference type="PANTHER" id="PTHR17490:SF16">
    <property type="entry name" value="THREONYLCARBAMOYL-AMP SYNTHASE"/>
    <property type="match status" value="1"/>
</dbReference>
<keyword evidence="15" id="KW-1185">Reference proteome</keyword>
<evidence type="ECO:0000256" key="2">
    <source>
        <dbReference type="ARBA" id="ARBA00007663"/>
    </source>
</evidence>
<evidence type="ECO:0000256" key="9">
    <source>
        <dbReference type="ARBA" id="ARBA00022741"/>
    </source>
</evidence>
<keyword evidence="7" id="KW-0819">tRNA processing</keyword>
<organism evidence="14 15">
    <name type="scientific">Stereocaulon virgatum</name>
    <dbReference type="NCBI Taxonomy" id="373712"/>
    <lineage>
        <taxon>Eukaryota</taxon>
        <taxon>Fungi</taxon>
        <taxon>Dikarya</taxon>
        <taxon>Ascomycota</taxon>
        <taxon>Pezizomycotina</taxon>
        <taxon>Lecanoromycetes</taxon>
        <taxon>OSLEUM clade</taxon>
        <taxon>Lecanoromycetidae</taxon>
        <taxon>Lecanorales</taxon>
        <taxon>Lecanorineae</taxon>
        <taxon>Stereocaulaceae</taxon>
        <taxon>Stereocaulon</taxon>
    </lineage>
</organism>
<keyword evidence="10" id="KW-0067">ATP-binding</keyword>
<evidence type="ECO:0000256" key="7">
    <source>
        <dbReference type="ARBA" id="ARBA00022694"/>
    </source>
</evidence>
<evidence type="ECO:0000313" key="14">
    <source>
        <dbReference type="EMBL" id="KAL2039600.1"/>
    </source>
</evidence>
<comment type="catalytic activity">
    <reaction evidence="12">
        <text>L-threonine + hydrogencarbonate + ATP = L-threonylcarbamoyladenylate + diphosphate + H2O</text>
        <dbReference type="Rhea" id="RHEA:36407"/>
        <dbReference type="ChEBI" id="CHEBI:15377"/>
        <dbReference type="ChEBI" id="CHEBI:17544"/>
        <dbReference type="ChEBI" id="CHEBI:30616"/>
        <dbReference type="ChEBI" id="CHEBI:33019"/>
        <dbReference type="ChEBI" id="CHEBI:57926"/>
        <dbReference type="ChEBI" id="CHEBI:73682"/>
        <dbReference type="EC" id="2.7.7.87"/>
    </reaction>
</comment>
<name>A0ABR4A3F8_9LECA</name>
<keyword evidence="9" id="KW-0547">Nucleotide-binding</keyword>
<dbReference type="Gene3D" id="3.90.870.10">
    <property type="entry name" value="DHBP synthase"/>
    <property type="match status" value="1"/>
</dbReference>
<dbReference type="PANTHER" id="PTHR17490">
    <property type="entry name" value="SUA5"/>
    <property type="match status" value="1"/>
</dbReference>
<evidence type="ECO:0000256" key="1">
    <source>
        <dbReference type="ARBA" id="ARBA00004496"/>
    </source>
</evidence>
<evidence type="ECO:0000259" key="13">
    <source>
        <dbReference type="PROSITE" id="PS51163"/>
    </source>
</evidence>
<keyword evidence="8" id="KW-0548">Nucleotidyltransferase</keyword>
<dbReference type="EC" id="2.7.7.87" evidence="3"/>
<feature type="domain" description="YrdC-like" evidence="13">
    <location>
        <begin position="63"/>
        <end position="266"/>
    </location>
</feature>
<comment type="subcellular location">
    <subcellularLocation>
        <location evidence="1">Cytoplasm</location>
    </subcellularLocation>
</comment>
<comment type="caution">
    <text evidence="14">The sequence shown here is derived from an EMBL/GenBank/DDBJ whole genome shotgun (WGS) entry which is preliminary data.</text>
</comment>
<dbReference type="InterPro" id="IPR050156">
    <property type="entry name" value="TC-AMP_synthase_SUA5"/>
</dbReference>
<keyword evidence="5" id="KW-0963">Cytoplasm</keyword>
<evidence type="ECO:0000256" key="5">
    <source>
        <dbReference type="ARBA" id="ARBA00022490"/>
    </source>
</evidence>
<accession>A0ABR4A3F8</accession>
<proteinExistence type="inferred from homology"/>
<evidence type="ECO:0000256" key="3">
    <source>
        <dbReference type="ARBA" id="ARBA00012584"/>
    </source>
</evidence>
<dbReference type="SUPFAM" id="SSF55821">
    <property type="entry name" value="YrdC/RibB"/>
    <property type="match status" value="1"/>
</dbReference>
<keyword evidence="6" id="KW-0808">Transferase</keyword>
<evidence type="ECO:0000256" key="10">
    <source>
        <dbReference type="ARBA" id="ARBA00022840"/>
    </source>
</evidence>
<reference evidence="14 15" key="1">
    <citation type="submission" date="2024-09" db="EMBL/GenBank/DDBJ databases">
        <title>Rethinking Asexuality: The Enigmatic Case of Functional Sexual Genes in Lepraria (Stereocaulaceae).</title>
        <authorList>
            <person name="Doellman M."/>
            <person name="Sun Y."/>
            <person name="Barcenas-Pena A."/>
            <person name="Lumbsch H.T."/>
            <person name="Grewe F."/>
        </authorList>
    </citation>
    <scope>NUCLEOTIDE SEQUENCE [LARGE SCALE GENOMIC DNA]</scope>
    <source>
        <strain evidence="14 15">Mercado 3170</strain>
    </source>
</reference>
<dbReference type="InterPro" id="IPR005145">
    <property type="entry name" value="Sua5_C"/>
</dbReference>
<evidence type="ECO:0000313" key="15">
    <source>
        <dbReference type="Proteomes" id="UP001590950"/>
    </source>
</evidence>
<evidence type="ECO:0000256" key="11">
    <source>
        <dbReference type="ARBA" id="ARBA00029774"/>
    </source>
</evidence>